<dbReference type="eggNOG" id="COG1216">
    <property type="taxonomic scope" value="Bacteria"/>
</dbReference>
<name>A0A1T4MWG5_9BACT</name>
<dbReference type="STRING" id="28136.SAMN02745202_00871"/>
<dbReference type="SUPFAM" id="SSF53448">
    <property type="entry name" value="Nucleotide-diphospho-sugar transferases"/>
    <property type="match status" value="1"/>
</dbReference>
<proteinExistence type="predicted"/>
<gene>
    <name evidence="2" type="ORF">SAMN02745202_00871</name>
</gene>
<sequence length="395" mass="45450">MLLSVVIVNYNVKFYLTQCLWALQQTCGVASMEIIVVDNHSTDGSMAFLKPHFPNVRFIPCQHNLGFAKANNIGIRQSQGEYVLLLNPDTFVGEHTLADALAFMQTHPQAGCAGFRMRKADGSVAMESRRGIPTPLTAGYKMMGLHRLFPHHRRFAHYYLGHLPWNEAAQIEGVSGACMLLRRKALLQVGLLDEDYFMYGEDIELSYQLLKCGWQNWYLPLDILHYKGKSTAHTSFRYVHVFYKAMLIFLRKHYARITWLIRLPVQLLILAKACIAMLQTARHYISKYFNLFPVKREQKCYLFIGKKDMIAECKTFATANALHAQFIEQTAEAPYIKAIDNTNEGKRQVIVVYDTQCFTYDTILQQTHWLQQLGYMLGTFRNHILLTQDEAICTL</sequence>
<evidence type="ECO:0000313" key="2">
    <source>
        <dbReference type="EMBL" id="SJZ71430.1"/>
    </source>
</evidence>
<dbReference type="RefSeq" id="WP_078805544.1">
    <property type="nucleotide sequence ID" value="NZ_FUXK01000008.1"/>
</dbReference>
<keyword evidence="2" id="KW-0808">Transferase</keyword>
<dbReference type="InterPro" id="IPR001173">
    <property type="entry name" value="Glyco_trans_2-like"/>
</dbReference>
<dbReference type="Gene3D" id="3.90.550.10">
    <property type="entry name" value="Spore Coat Polysaccharide Biosynthesis Protein SpsA, Chain A"/>
    <property type="match status" value="1"/>
</dbReference>
<accession>A0A1T4MWG5</accession>
<dbReference type="PANTHER" id="PTHR43179">
    <property type="entry name" value="RHAMNOSYLTRANSFERASE WBBL"/>
    <property type="match status" value="1"/>
</dbReference>
<feature type="domain" description="Glycosyltransferase 2-like" evidence="1">
    <location>
        <begin position="4"/>
        <end position="186"/>
    </location>
</feature>
<dbReference type="Pfam" id="PF00535">
    <property type="entry name" value="Glycos_transf_2"/>
    <property type="match status" value="1"/>
</dbReference>
<organism evidence="2 3">
    <name type="scientific">Segatella oulorum</name>
    <dbReference type="NCBI Taxonomy" id="28136"/>
    <lineage>
        <taxon>Bacteria</taxon>
        <taxon>Pseudomonadati</taxon>
        <taxon>Bacteroidota</taxon>
        <taxon>Bacteroidia</taxon>
        <taxon>Bacteroidales</taxon>
        <taxon>Prevotellaceae</taxon>
        <taxon>Segatella</taxon>
    </lineage>
</organism>
<dbReference type="AlphaFoldDB" id="A0A1T4MWG5"/>
<dbReference type="GO" id="GO:0016740">
    <property type="term" value="F:transferase activity"/>
    <property type="evidence" value="ECO:0007669"/>
    <property type="project" value="UniProtKB-KW"/>
</dbReference>
<dbReference type="Proteomes" id="UP000190065">
    <property type="component" value="Unassembled WGS sequence"/>
</dbReference>
<reference evidence="2 3" key="1">
    <citation type="submission" date="2017-02" db="EMBL/GenBank/DDBJ databases">
        <authorList>
            <person name="Peterson S.W."/>
        </authorList>
    </citation>
    <scope>NUCLEOTIDE SEQUENCE [LARGE SCALE GENOMIC DNA]</scope>
    <source>
        <strain evidence="2 3">ATCC 43324</strain>
    </source>
</reference>
<evidence type="ECO:0000313" key="3">
    <source>
        <dbReference type="Proteomes" id="UP000190065"/>
    </source>
</evidence>
<dbReference type="EMBL" id="FUXK01000008">
    <property type="protein sequence ID" value="SJZ71430.1"/>
    <property type="molecule type" value="Genomic_DNA"/>
</dbReference>
<dbReference type="InterPro" id="IPR029044">
    <property type="entry name" value="Nucleotide-diphossugar_trans"/>
</dbReference>
<evidence type="ECO:0000259" key="1">
    <source>
        <dbReference type="Pfam" id="PF00535"/>
    </source>
</evidence>
<protein>
    <submittedName>
        <fullName evidence="2">Glycosyltransferase, GT2 family</fullName>
    </submittedName>
</protein>
<dbReference type="PANTHER" id="PTHR43179:SF7">
    <property type="entry name" value="RHAMNOSYLTRANSFERASE WBBL"/>
    <property type="match status" value="1"/>
</dbReference>
<dbReference type="CDD" id="cd04186">
    <property type="entry name" value="GT_2_like_c"/>
    <property type="match status" value="1"/>
</dbReference>